<evidence type="ECO:0000313" key="1">
    <source>
        <dbReference type="EMBL" id="SDT66259.1"/>
    </source>
</evidence>
<evidence type="ECO:0000313" key="2">
    <source>
        <dbReference type="Proteomes" id="UP000199679"/>
    </source>
</evidence>
<evidence type="ECO:0008006" key="3">
    <source>
        <dbReference type="Google" id="ProtNLM"/>
    </source>
</evidence>
<dbReference type="InterPro" id="IPR014710">
    <property type="entry name" value="RmlC-like_jellyroll"/>
</dbReference>
<dbReference type="EMBL" id="LT629740">
    <property type="protein sequence ID" value="SDT66259.1"/>
    <property type="molecule type" value="Genomic_DNA"/>
</dbReference>
<dbReference type="RefSeq" id="WP_091379029.1">
    <property type="nucleotide sequence ID" value="NZ_LT629740.1"/>
</dbReference>
<dbReference type="CDD" id="cd02208">
    <property type="entry name" value="cupin_RmlC-like"/>
    <property type="match status" value="1"/>
</dbReference>
<dbReference type="Gene3D" id="2.60.120.10">
    <property type="entry name" value="Jelly Rolls"/>
    <property type="match status" value="1"/>
</dbReference>
<organism evidence="1 2">
    <name type="scientific">Mucilaginibacter mallensis</name>
    <dbReference type="NCBI Taxonomy" id="652787"/>
    <lineage>
        <taxon>Bacteria</taxon>
        <taxon>Pseudomonadati</taxon>
        <taxon>Bacteroidota</taxon>
        <taxon>Sphingobacteriia</taxon>
        <taxon>Sphingobacteriales</taxon>
        <taxon>Sphingobacteriaceae</taxon>
        <taxon>Mucilaginibacter</taxon>
    </lineage>
</organism>
<gene>
    <name evidence="1" type="ORF">SAMN05216490_4690</name>
</gene>
<accession>A0A1H2C7C3</accession>
<dbReference type="AlphaFoldDB" id="A0A1H2C7C3"/>
<sequence length="145" mass="16479">MNDKFKPNSCTFERGIERINHAIVATNFKRSLKEKISTSKDPDIQELLTSLYVDNVPDNFKKWQLPFYLDRSQFYISTGISGAFVPEHSHNDGDGLRYIVSGSIEYNGKVLSAGDWMYIPKGVKYSFTVGKLGATMFYCYQCCCA</sequence>
<dbReference type="OrthoDB" id="1423961at2"/>
<dbReference type="InterPro" id="IPR011051">
    <property type="entry name" value="RmlC_Cupin_sf"/>
</dbReference>
<proteinExistence type="predicted"/>
<name>A0A1H2C7C3_MUCMA</name>
<dbReference type="SUPFAM" id="SSF51182">
    <property type="entry name" value="RmlC-like cupins"/>
    <property type="match status" value="1"/>
</dbReference>
<protein>
    <recommendedName>
        <fullName evidence="3">Cupin domain-containing protein</fullName>
    </recommendedName>
</protein>
<reference evidence="1 2" key="1">
    <citation type="submission" date="2016-10" db="EMBL/GenBank/DDBJ databases">
        <authorList>
            <person name="de Groot N.N."/>
        </authorList>
    </citation>
    <scope>NUCLEOTIDE SEQUENCE [LARGE SCALE GENOMIC DNA]</scope>
    <source>
        <strain evidence="1 2">MP1X4</strain>
    </source>
</reference>
<keyword evidence="2" id="KW-1185">Reference proteome</keyword>
<dbReference type="Proteomes" id="UP000199679">
    <property type="component" value="Chromosome I"/>
</dbReference>